<evidence type="ECO:0000313" key="2">
    <source>
        <dbReference type="Proteomes" id="UP001174936"/>
    </source>
</evidence>
<dbReference type="EMBL" id="JAULSV010000003">
    <property type="protein sequence ID" value="KAK0648776.1"/>
    <property type="molecule type" value="Genomic_DNA"/>
</dbReference>
<organism evidence="1 2">
    <name type="scientific">Cercophora newfieldiana</name>
    <dbReference type="NCBI Taxonomy" id="92897"/>
    <lineage>
        <taxon>Eukaryota</taxon>
        <taxon>Fungi</taxon>
        <taxon>Dikarya</taxon>
        <taxon>Ascomycota</taxon>
        <taxon>Pezizomycotina</taxon>
        <taxon>Sordariomycetes</taxon>
        <taxon>Sordariomycetidae</taxon>
        <taxon>Sordariales</taxon>
        <taxon>Lasiosphaeriaceae</taxon>
        <taxon>Cercophora</taxon>
    </lineage>
</organism>
<accession>A0AA39YC05</accession>
<name>A0AA39YC05_9PEZI</name>
<gene>
    <name evidence="1" type="ORF">B0T16DRAFT_491511</name>
</gene>
<dbReference type="AlphaFoldDB" id="A0AA39YC05"/>
<sequence length="178" mass="20519">MSDDQNPTPASQDPTTRISSLKPLLEGYDVRDIEICLLYRRAEQLRPRVEAEMKVAEKWDATGCKWQGWSGPNEGAKPQIWPFKCTGPKCSMRFKSLALWERHETLRYLQQGWFCPQTSCETLQRLNAEDRRGTWRPFGDGSWLRSKKGGSSTVGFEQIPLSRPPQRRVRIRVQLPVG</sequence>
<comment type="caution">
    <text evidence="1">The sequence shown here is derived from an EMBL/GenBank/DDBJ whole genome shotgun (WGS) entry which is preliminary data.</text>
</comment>
<dbReference type="Proteomes" id="UP001174936">
    <property type="component" value="Unassembled WGS sequence"/>
</dbReference>
<keyword evidence="2" id="KW-1185">Reference proteome</keyword>
<proteinExistence type="predicted"/>
<protein>
    <submittedName>
        <fullName evidence="1">Uncharacterized protein</fullName>
    </submittedName>
</protein>
<reference evidence="1" key="1">
    <citation type="submission" date="2023-06" db="EMBL/GenBank/DDBJ databases">
        <title>Genome-scale phylogeny and comparative genomics of the fungal order Sordariales.</title>
        <authorList>
            <consortium name="Lawrence Berkeley National Laboratory"/>
            <person name="Hensen N."/>
            <person name="Bonometti L."/>
            <person name="Westerberg I."/>
            <person name="Brannstrom I.O."/>
            <person name="Guillou S."/>
            <person name="Cros-Aarteil S."/>
            <person name="Calhoun S."/>
            <person name="Haridas S."/>
            <person name="Kuo A."/>
            <person name="Mondo S."/>
            <person name="Pangilinan J."/>
            <person name="Riley R."/>
            <person name="Labutti K."/>
            <person name="Andreopoulos B."/>
            <person name="Lipzen A."/>
            <person name="Chen C."/>
            <person name="Yanf M."/>
            <person name="Daum C."/>
            <person name="Ng V."/>
            <person name="Clum A."/>
            <person name="Steindorff A."/>
            <person name="Ohm R."/>
            <person name="Martin F."/>
            <person name="Silar P."/>
            <person name="Natvig D."/>
            <person name="Lalanne C."/>
            <person name="Gautier V."/>
            <person name="Ament-Velasquez S.L."/>
            <person name="Kruys A."/>
            <person name="Hutchinson M.I."/>
            <person name="Powell A.J."/>
            <person name="Barry K."/>
            <person name="Miller A.N."/>
            <person name="Grigoriev I.V."/>
            <person name="Debuchy R."/>
            <person name="Gladieux P."/>
            <person name="Thoren M.H."/>
            <person name="Johannesson H."/>
        </authorList>
    </citation>
    <scope>NUCLEOTIDE SEQUENCE</scope>
    <source>
        <strain evidence="1">SMH2532-1</strain>
    </source>
</reference>
<evidence type="ECO:0000313" key="1">
    <source>
        <dbReference type="EMBL" id="KAK0648776.1"/>
    </source>
</evidence>